<evidence type="ECO:0000313" key="5">
    <source>
        <dbReference type="EMBL" id="KIW31891.1"/>
    </source>
</evidence>
<dbReference type="InterPro" id="IPR053175">
    <property type="entry name" value="DHMBA_Reg_Transcription_Factor"/>
</dbReference>
<proteinExistence type="predicted"/>
<keyword evidence="3" id="KW-0539">Nucleus</keyword>
<evidence type="ECO:0000256" key="1">
    <source>
        <dbReference type="ARBA" id="ARBA00023015"/>
    </source>
</evidence>
<evidence type="ECO:0000313" key="6">
    <source>
        <dbReference type="Proteomes" id="UP000054466"/>
    </source>
</evidence>
<dbReference type="Pfam" id="PF11951">
    <property type="entry name" value="Fungal_trans_2"/>
    <property type="match status" value="1"/>
</dbReference>
<dbReference type="CDD" id="cd00067">
    <property type="entry name" value="GAL4"/>
    <property type="match status" value="1"/>
</dbReference>
<evidence type="ECO:0000256" key="3">
    <source>
        <dbReference type="ARBA" id="ARBA00023242"/>
    </source>
</evidence>
<dbReference type="RefSeq" id="XP_016252107.1">
    <property type="nucleotide sequence ID" value="XM_016390205.1"/>
</dbReference>
<dbReference type="EMBL" id="KN847041">
    <property type="protein sequence ID" value="KIW31891.1"/>
    <property type="molecule type" value="Genomic_DNA"/>
</dbReference>
<evidence type="ECO:0008006" key="7">
    <source>
        <dbReference type="Google" id="ProtNLM"/>
    </source>
</evidence>
<reference evidence="5 6" key="1">
    <citation type="submission" date="2015-01" db="EMBL/GenBank/DDBJ databases">
        <title>The Genome Sequence of Cladophialophora immunda CBS83496.</title>
        <authorList>
            <consortium name="The Broad Institute Genomics Platform"/>
            <person name="Cuomo C."/>
            <person name="de Hoog S."/>
            <person name="Gorbushina A."/>
            <person name="Stielow B."/>
            <person name="Teixiera M."/>
            <person name="Abouelleil A."/>
            <person name="Chapman S.B."/>
            <person name="Priest M."/>
            <person name="Young S.K."/>
            <person name="Wortman J."/>
            <person name="Nusbaum C."/>
            <person name="Birren B."/>
        </authorList>
    </citation>
    <scope>NUCLEOTIDE SEQUENCE [LARGE SCALE GENOMIC DNA]</scope>
    <source>
        <strain evidence="5 6">CBS 83496</strain>
    </source>
</reference>
<evidence type="ECO:0000256" key="4">
    <source>
        <dbReference type="SAM" id="MobiDB-lite"/>
    </source>
</evidence>
<dbReference type="InterPro" id="IPR001138">
    <property type="entry name" value="Zn2Cys6_DnaBD"/>
</dbReference>
<dbReference type="VEuPathDB" id="FungiDB:PV07_03479"/>
<name>A0A0D1ZUT5_9EURO</name>
<dbReference type="AlphaFoldDB" id="A0A0D1ZUT5"/>
<sequence length="557" mass="62428">MPNVGRPSRDCHLCRQRRVKVSTGLNKAMPRSALTNHRQCDLGQPECNRCIRLGRSCPGYRDEFDLMFRVESPTSFAQGVNRDRRRRRLSPPQPSGPRRTSSPLAESMGSGKRTEEDNPPPRRLLDPDVVIFSGWYLFPTRQLAECWDSHALALAFSNISCPQRHKATLGLIDTNFLSSMVSEAGPDSSIVLACRAIGHAFLTRKNDRPETRSMRVETYGQALKATNEALEDPVTQMQDETLASVWLLSLYELIVSPGKGHQPLNFSAHTHGIGSWIVHTEGLVGLLRLRGISHFSTPLGRDLFWLIYNSIQVRCFITNMGSPSESPSWFRELEKALTEDELPTYRLCVYGHHASTLCASIRQIINQWTTGALGAATEIVAEVESFERRMQQLWDVSPASPGAGTELVADSDLNIRHLCCRTYLHAFRLKLQLTLLELLDKMRGEALDVDSRTLQDQFQVRIGTVQSAADEILACVPLLLSTDSPSGGSQRLTPRLWRDGVRLLWPLRLVALWDATRDDQKKAAKITLQQIRDEVGINPAGAFPQPFLAELATMKRD</sequence>
<dbReference type="GO" id="GO:0000981">
    <property type="term" value="F:DNA-binding transcription factor activity, RNA polymerase II-specific"/>
    <property type="evidence" value="ECO:0007669"/>
    <property type="project" value="InterPro"/>
</dbReference>
<feature type="region of interest" description="Disordered" evidence="4">
    <location>
        <begin position="77"/>
        <end position="123"/>
    </location>
</feature>
<protein>
    <recommendedName>
        <fullName evidence="7">Zn(2)-C6 fungal-type domain-containing protein</fullName>
    </recommendedName>
</protein>
<keyword evidence="6" id="KW-1185">Reference proteome</keyword>
<keyword evidence="2" id="KW-0804">Transcription</keyword>
<organism evidence="5 6">
    <name type="scientific">Cladophialophora immunda</name>
    <dbReference type="NCBI Taxonomy" id="569365"/>
    <lineage>
        <taxon>Eukaryota</taxon>
        <taxon>Fungi</taxon>
        <taxon>Dikarya</taxon>
        <taxon>Ascomycota</taxon>
        <taxon>Pezizomycotina</taxon>
        <taxon>Eurotiomycetes</taxon>
        <taxon>Chaetothyriomycetidae</taxon>
        <taxon>Chaetothyriales</taxon>
        <taxon>Herpotrichiellaceae</taxon>
        <taxon>Cladophialophora</taxon>
    </lineage>
</organism>
<gene>
    <name evidence="5" type="ORF">PV07_03479</name>
</gene>
<accession>A0A0D1ZUT5</accession>
<dbReference type="GO" id="GO:0008270">
    <property type="term" value="F:zinc ion binding"/>
    <property type="evidence" value="ECO:0007669"/>
    <property type="project" value="InterPro"/>
</dbReference>
<dbReference type="GeneID" id="27342673"/>
<dbReference type="InterPro" id="IPR021858">
    <property type="entry name" value="Fun_TF"/>
</dbReference>
<dbReference type="HOGENOM" id="CLU_025204_0_0_1"/>
<keyword evidence="1" id="KW-0805">Transcription regulation</keyword>
<dbReference type="Proteomes" id="UP000054466">
    <property type="component" value="Unassembled WGS sequence"/>
</dbReference>
<dbReference type="PANTHER" id="PTHR38791">
    <property type="entry name" value="ZN(II)2CYS6 TRANSCRIPTION FACTOR (EUROFUNG)-RELATED-RELATED"/>
    <property type="match status" value="1"/>
</dbReference>
<feature type="compositionally biased region" description="Basic and acidic residues" evidence="4">
    <location>
        <begin position="112"/>
        <end position="123"/>
    </location>
</feature>
<evidence type="ECO:0000256" key="2">
    <source>
        <dbReference type="ARBA" id="ARBA00023163"/>
    </source>
</evidence>
<dbReference type="OrthoDB" id="4491390at2759"/>